<keyword evidence="4" id="KW-1185">Reference proteome</keyword>
<evidence type="ECO:0000259" key="2">
    <source>
        <dbReference type="PROSITE" id="PS51094"/>
    </source>
</evidence>
<evidence type="ECO:0000256" key="1">
    <source>
        <dbReference type="SAM" id="MobiDB-lite"/>
    </source>
</evidence>
<dbReference type="CDD" id="cd00211">
    <property type="entry name" value="PTS_IIA_fru"/>
    <property type="match status" value="1"/>
</dbReference>
<gene>
    <name evidence="3" type="primary">ptsN</name>
    <name evidence="3" type="ORF">ACERLL_02725</name>
</gene>
<dbReference type="InterPro" id="IPR006320">
    <property type="entry name" value="PTS_Nitro_regul"/>
</dbReference>
<dbReference type="Gene3D" id="3.40.930.10">
    <property type="entry name" value="Mannitol-specific EII, Chain A"/>
    <property type="match status" value="1"/>
</dbReference>
<dbReference type="Pfam" id="PF00359">
    <property type="entry name" value="PTS_EIIA_2"/>
    <property type="match status" value="1"/>
</dbReference>
<evidence type="ECO:0000313" key="4">
    <source>
        <dbReference type="Proteomes" id="UP001575181"/>
    </source>
</evidence>
<feature type="region of interest" description="Disordered" evidence="1">
    <location>
        <begin position="1"/>
        <end position="46"/>
    </location>
</feature>
<dbReference type="PANTHER" id="PTHR47738">
    <property type="entry name" value="PTS SYSTEM FRUCTOSE-LIKE EIIA COMPONENT-RELATED"/>
    <property type="match status" value="1"/>
</dbReference>
<protein>
    <submittedName>
        <fullName evidence="3">PTS IIA-like nitrogen regulatory protein PtsN</fullName>
    </submittedName>
</protein>
<feature type="domain" description="PTS EIIA type-2" evidence="2">
    <location>
        <begin position="31"/>
        <end position="174"/>
    </location>
</feature>
<dbReference type="InterPro" id="IPR002178">
    <property type="entry name" value="PTS_EIIA_type-2_dom"/>
</dbReference>
<reference evidence="3 4" key="1">
    <citation type="submission" date="2024-08" db="EMBL/GenBank/DDBJ databases">
        <title>Whole-genome sequencing of halo(alkali)philic microorganisms from hypersaline lakes.</title>
        <authorList>
            <person name="Sorokin D.Y."/>
            <person name="Merkel A.Y."/>
            <person name="Messina E."/>
            <person name="Yakimov M."/>
        </authorList>
    </citation>
    <scope>NUCLEOTIDE SEQUENCE [LARGE SCALE GENOMIC DNA]</scope>
    <source>
        <strain evidence="3 4">Cl-TMA</strain>
    </source>
</reference>
<evidence type="ECO:0000313" key="3">
    <source>
        <dbReference type="EMBL" id="MFA9459738.1"/>
    </source>
</evidence>
<organism evidence="3 4">
    <name type="scientific">Thiohalorhabdus methylotrophus</name>
    <dbReference type="NCBI Taxonomy" id="3242694"/>
    <lineage>
        <taxon>Bacteria</taxon>
        <taxon>Pseudomonadati</taxon>
        <taxon>Pseudomonadota</taxon>
        <taxon>Gammaproteobacteria</taxon>
        <taxon>Thiohalorhabdales</taxon>
        <taxon>Thiohalorhabdaceae</taxon>
        <taxon>Thiohalorhabdus</taxon>
    </lineage>
</organism>
<dbReference type="InterPro" id="IPR051541">
    <property type="entry name" value="PTS_SugarTrans_NitroReg"/>
</dbReference>
<dbReference type="Proteomes" id="UP001575181">
    <property type="component" value="Unassembled WGS sequence"/>
</dbReference>
<dbReference type="RefSeq" id="WP_373654525.1">
    <property type="nucleotide sequence ID" value="NZ_JBGUAW010000002.1"/>
</dbReference>
<proteinExistence type="predicted"/>
<dbReference type="PROSITE" id="PS51094">
    <property type="entry name" value="PTS_EIIA_TYPE_2"/>
    <property type="match status" value="1"/>
</dbReference>
<dbReference type="EMBL" id="JBGUAW010000002">
    <property type="protein sequence ID" value="MFA9459738.1"/>
    <property type="molecule type" value="Genomic_DNA"/>
</dbReference>
<comment type="caution">
    <text evidence="3">The sequence shown here is derived from an EMBL/GenBank/DDBJ whole genome shotgun (WGS) entry which is preliminary data.</text>
</comment>
<dbReference type="SUPFAM" id="SSF55804">
    <property type="entry name" value="Phoshotransferase/anion transport protein"/>
    <property type="match status" value="1"/>
</dbReference>
<accession>A0ABV4TR77</accession>
<dbReference type="InterPro" id="IPR016152">
    <property type="entry name" value="PTrfase/Anion_transptr"/>
</dbReference>
<dbReference type="PROSITE" id="PS00372">
    <property type="entry name" value="PTS_EIIA_TYPE_2_HIS"/>
    <property type="match status" value="1"/>
</dbReference>
<sequence length="181" mass="19817">MPRNSPPNQPSNAAADGSGGSAPREPIRVRDLLSPGRVRTDLSASSKKSLLDQLAEEFHADRPDLDEREVFQTLLRREQLGSTAVGHGVALPHGRLSDLDRPIGAFSRLEQPTDFDALDDQPVSLVFALLVPNEENDQHLQVLSRLARMLDDSGFRDRLLEASGNDLYDLLVGKDEELAGS</sequence>
<name>A0ABV4TR77_9GAMM</name>
<dbReference type="NCBIfam" id="TIGR01419">
    <property type="entry name" value="nitro_reg_IIA"/>
    <property type="match status" value="1"/>
</dbReference>
<dbReference type="PANTHER" id="PTHR47738:SF1">
    <property type="entry name" value="NITROGEN REGULATORY PROTEIN"/>
    <property type="match status" value="1"/>
</dbReference>